<dbReference type="InterPro" id="IPR036948">
    <property type="entry name" value="Ribosomal_eL21_sf"/>
</dbReference>
<dbReference type="GO" id="GO:0003735">
    <property type="term" value="F:structural constituent of ribosome"/>
    <property type="evidence" value="ECO:0007669"/>
    <property type="project" value="InterPro"/>
</dbReference>
<evidence type="ECO:0000313" key="7">
    <source>
        <dbReference type="EMBL" id="HGI42889.1"/>
    </source>
</evidence>
<dbReference type="GO" id="GO:0005840">
    <property type="term" value="C:ribosome"/>
    <property type="evidence" value="ECO:0007669"/>
    <property type="project" value="UniProtKB-KW"/>
</dbReference>
<feature type="region of interest" description="Disordered" evidence="6">
    <location>
        <begin position="88"/>
        <end position="107"/>
    </location>
</feature>
<dbReference type="AlphaFoldDB" id="A0A7C4FDF5"/>
<dbReference type="FunFam" id="2.30.30.70:FF:000001">
    <property type="entry name" value="60S ribosomal protein L21"/>
    <property type="match status" value="1"/>
</dbReference>
<keyword evidence="2 5" id="KW-0689">Ribosomal protein</keyword>
<evidence type="ECO:0000256" key="2">
    <source>
        <dbReference type="ARBA" id="ARBA00022980"/>
    </source>
</evidence>
<dbReference type="NCBIfam" id="NF003303">
    <property type="entry name" value="PRK04306.1"/>
    <property type="match status" value="1"/>
</dbReference>
<dbReference type="InterPro" id="IPR018259">
    <property type="entry name" value="Ribosomal_eL21_CS"/>
</dbReference>
<dbReference type="GO" id="GO:1990904">
    <property type="term" value="C:ribonucleoprotein complex"/>
    <property type="evidence" value="ECO:0007669"/>
    <property type="project" value="UniProtKB-KW"/>
</dbReference>
<dbReference type="Gene3D" id="2.30.30.70">
    <property type="entry name" value="Ribosomal protein L21"/>
    <property type="match status" value="1"/>
</dbReference>
<dbReference type="HAMAP" id="MF_00369">
    <property type="entry name" value="Ribosomal_eL21"/>
    <property type="match status" value="1"/>
</dbReference>
<name>A0A7C4FDF5_THEPE</name>
<comment type="similarity">
    <text evidence="1 5">Belongs to the eukaryotic ribosomal protein eL21 family.</text>
</comment>
<dbReference type="InterPro" id="IPR001147">
    <property type="entry name" value="Ribosomal_eL21"/>
</dbReference>
<dbReference type="InterPro" id="IPR008991">
    <property type="entry name" value="Translation_prot_SH3-like_sf"/>
</dbReference>
<comment type="caution">
    <text evidence="7">The sequence shown here is derived from an EMBL/GenBank/DDBJ whole genome shotgun (WGS) entry which is preliminary data.</text>
</comment>
<dbReference type="EMBL" id="DTFI01000015">
    <property type="protein sequence ID" value="HGI42889.1"/>
    <property type="molecule type" value="Genomic_DNA"/>
</dbReference>
<evidence type="ECO:0000256" key="5">
    <source>
        <dbReference type="HAMAP-Rule" id="MF_00369"/>
    </source>
</evidence>
<evidence type="ECO:0000256" key="4">
    <source>
        <dbReference type="ARBA" id="ARBA00035219"/>
    </source>
</evidence>
<proteinExistence type="inferred from homology"/>
<dbReference type="InterPro" id="IPR022856">
    <property type="entry name" value="Ribosomal_eL21_arc"/>
</dbReference>
<reference evidence="7" key="1">
    <citation type="journal article" date="2020" name="mSystems">
        <title>Genome- and Community-Level Interaction Insights into Carbon Utilization and Element Cycling Functions of Hydrothermarchaeota in Hydrothermal Sediment.</title>
        <authorList>
            <person name="Zhou Z."/>
            <person name="Liu Y."/>
            <person name="Xu W."/>
            <person name="Pan J."/>
            <person name="Luo Z.H."/>
            <person name="Li M."/>
        </authorList>
    </citation>
    <scope>NUCLEOTIDE SEQUENCE [LARGE SCALE GENOMIC DNA]</scope>
    <source>
        <strain evidence="7">SpSt-735</strain>
    </source>
</reference>
<accession>A0A7C4FDF5</accession>
<dbReference type="PANTHER" id="PTHR20981">
    <property type="entry name" value="60S RIBOSOMAL PROTEIN L21"/>
    <property type="match status" value="1"/>
</dbReference>
<organism evidence="7">
    <name type="scientific">Thermofilum pendens</name>
    <dbReference type="NCBI Taxonomy" id="2269"/>
    <lineage>
        <taxon>Archaea</taxon>
        <taxon>Thermoproteota</taxon>
        <taxon>Thermoprotei</taxon>
        <taxon>Thermofilales</taxon>
        <taxon>Thermofilaceae</taxon>
        <taxon>Thermofilum</taxon>
    </lineage>
</organism>
<keyword evidence="3 5" id="KW-0687">Ribonucleoprotein</keyword>
<dbReference type="Pfam" id="PF01157">
    <property type="entry name" value="Ribosomal_L21e"/>
    <property type="match status" value="1"/>
</dbReference>
<evidence type="ECO:0000256" key="6">
    <source>
        <dbReference type="SAM" id="MobiDB-lite"/>
    </source>
</evidence>
<evidence type="ECO:0000256" key="1">
    <source>
        <dbReference type="ARBA" id="ARBA00008427"/>
    </source>
</evidence>
<dbReference type="GO" id="GO:0006412">
    <property type="term" value="P:translation"/>
    <property type="evidence" value="ECO:0007669"/>
    <property type="project" value="UniProtKB-UniRule"/>
</dbReference>
<feature type="region of interest" description="Disordered" evidence="6">
    <location>
        <begin position="1"/>
        <end position="20"/>
    </location>
</feature>
<evidence type="ECO:0000256" key="3">
    <source>
        <dbReference type="ARBA" id="ARBA00023274"/>
    </source>
</evidence>
<dbReference type="PROSITE" id="PS01171">
    <property type="entry name" value="RIBOSOMAL_L21E"/>
    <property type="match status" value="1"/>
</dbReference>
<dbReference type="SUPFAM" id="SSF50104">
    <property type="entry name" value="Translation proteins SH3-like domain"/>
    <property type="match status" value="1"/>
</dbReference>
<protein>
    <recommendedName>
        <fullName evidence="4 5">Large ribosomal subunit protein eL21</fullName>
    </recommendedName>
</protein>
<sequence length="107" mass="12401">MRHSHGYRNRGRKILRKHPRERGYRGLSRLMYEYNIGDYVVIDINPTFVTTAPHRRYQGRVGRIVEKRGRAYVVEVRVGGKVKKIITTPDHLMPHTPAPQAPAAQET</sequence>
<gene>
    <name evidence="5" type="primary">rpl21e</name>
    <name evidence="7" type="ORF">ENV17_00690</name>
</gene>